<dbReference type="NCBIfam" id="TIGR01536">
    <property type="entry name" value="asn_synth_AEB"/>
    <property type="match status" value="1"/>
</dbReference>
<evidence type="ECO:0000259" key="12">
    <source>
        <dbReference type="PROSITE" id="PS51278"/>
    </source>
</evidence>
<dbReference type="Pfam" id="PF00733">
    <property type="entry name" value="Asn_synthase"/>
    <property type="match status" value="1"/>
</dbReference>
<evidence type="ECO:0000256" key="10">
    <source>
        <dbReference type="PIRSR" id="PIRSR001589-2"/>
    </source>
</evidence>
<keyword evidence="4 10" id="KW-0547">Nucleotide-binding</keyword>
<dbReference type="InterPro" id="IPR006426">
    <property type="entry name" value="Asn_synth_AEB"/>
</dbReference>
<feature type="binding site" evidence="10">
    <location>
        <position position="99"/>
    </location>
    <ligand>
        <name>L-glutamine</name>
        <dbReference type="ChEBI" id="CHEBI:58359"/>
    </ligand>
</feature>
<evidence type="ECO:0000256" key="6">
    <source>
        <dbReference type="ARBA" id="ARBA00022888"/>
    </source>
</evidence>
<keyword evidence="5 10" id="KW-0067">ATP-binding</keyword>
<evidence type="ECO:0000256" key="11">
    <source>
        <dbReference type="PIRSR" id="PIRSR001589-3"/>
    </source>
</evidence>
<comment type="similarity">
    <text evidence="2">Belongs to the asparagine synthetase family.</text>
</comment>
<reference evidence="13" key="1">
    <citation type="submission" date="2016-04" db="EMBL/GenBank/DDBJ databases">
        <authorList>
            <person name="Evans L.H."/>
            <person name="Alamgir A."/>
            <person name="Owens N."/>
            <person name="Weber N.D."/>
            <person name="Virtaneva K."/>
            <person name="Barbian K."/>
            <person name="Babar A."/>
            <person name="Rosenke K."/>
        </authorList>
    </citation>
    <scope>NUCLEOTIDE SEQUENCE</scope>
    <source>
        <strain evidence="13">Nono1</strain>
    </source>
</reference>
<dbReference type="SUPFAM" id="SSF56235">
    <property type="entry name" value="N-terminal nucleophile aminohydrolases (Ntn hydrolases)"/>
    <property type="match status" value="1"/>
</dbReference>
<organism evidence="13">
    <name type="scientific">Nonomuraea gerenzanensis</name>
    <dbReference type="NCBI Taxonomy" id="93944"/>
    <lineage>
        <taxon>Bacteria</taxon>
        <taxon>Bacillati</taxon>
        <taxon>Actinomycetota</taxon>
        <taxon>Actinomycetes</taxon>
        <taxon>Streptosporangiales</taxon>
        <taxon>Streptosporangiaceae</taxon>
        <taxon>Nonomuraea</taxon>
    </lineage>
</organism>
<evidence type="ECO:0000256" key="2">
    <source>
        <dbReference type="ARBA" id="ARBA00005752"/>
    </source>
</evidence>
<dbReference type="Gene3D" id="3.60.20.10">
    <property type="entry name" value="Glutamine Phosphoribosylpyrophosphate, subunit 1, domain 1"/>
    <property type="match status" value="1"/>
</dbReference>
<dbReference type="Gene3D" id="3.40.50.620">
    <property type="entry name" value="HUPs"/>
    <property type="match status" value="1"/>
</dbReference>
<keyword evidence="6 9" id="KW-0061">Asparagine biosynthesis</keyword>
<dbReference type="InterPro" id="IPR017932">
    <property type="entry name" value="GATase_2_dom"/>
</dbReference>
<dbReference type="GO" id="GO:0005524">
    <property type="term" value="F:ATP binding"/>
    <property type="evidence" value="ECO:0007669"/>
    <property type="project" value="UniProtKB-KW"/>
</dbReference>
<dbReference type="GO" id="GO:0006529">
    <property type="term" value="P:asparagine biosynthetic process"/>
    <property type="evidence" value="ECO:0007669"/>
    <property type="project" value="UniProtKB-KW"/>
</dbReference>
<evidence type="ECO:0000256" key="3">
    <source>
        <dbReference type="ARBA" id="ARBA00012737"/>
    </source>
</evidence>
<sequence>MCGIAGVVSWGRDTADLRTVERLLTAFEHRGPDSRGAVSSGPAALGAVRLSLVDVAGSDQPISCRAADVHLVFNGEIYNHARLRKDLESAGHRFLTDGDGEVILASYLRDPGNFTQRLDGMYAFAIWDARRETLTVGRDRMGIKPLYLYAAQDRLVFSSELRSLVTDPHVPVEVSRDAAADYFTVRFSPPACSPLTHVRKIEPGTTVVFDRRHPSGLVRESRRLRFPAFSAEQELHGSLAVALRESVSTTLPPDAPAAAFLSGGLDSATVSALAAQQRGTLDVFSVGYAANTWQDETAYAGEIARHLGARHDLTHLTESNVQETFLATLRSLDEPIYTPVCLSTHAVSALAAREHKAVLAGDGSDELLMGYAHMHEAHQAALRGEPWRDQYWNALGWWTDDDRRRVLDDDMLKRCAPDVSQERFGFAGLAAGGADAAEVIRWFEVTAKLPEYHLPRVDRLSMAHGLEVRVPFLRDGVVDWALARPARSLMTGRPKEALRSVARGLVPASIVDRPKQKFSAPASAWLAGPLRDLTLDLLHEGAGAEELGLEAAGLARLAGDFHRDPSANTRTVWGIVVLLGWYRALQEHLRQARGAAAP</sequence>
<protein>
    <recommendedName>
        <fullName evidence="3">asparagine synthase (glutamine-hydrolyzing)</fullName>
        <ecNumber evidence="3">6.3.5.4</ecNumber>
    </recommendedName>
</protein>
<evidence type="ECO:0000256" key="5">
    <source>
        <dbReference type="ARBA" id="ARBA00022840"/>
    </source>
</evidence>
<comment type="pathway">
    <text evidence="1">Amino-acid biosynthesis; L-asparagine biosynthesis; L-asparagine from L-aspartate (L-Gln route): step 1/1.</text>
</comment>
<feature type="active site" description="For GATase activity" evidence="9">
    <location>
        <position position="2"/>
    </location>
</feature>
<dbReference type="InterPro" id="IPR033738">
    <property type="entry name" value="AsnB_N"/>
</dbReference>
<dbReference type="PANTHER" id="PTHR43284:SF1">
    <property type="entry name" value="ASPARAGINE SYNTHETASE"/>
    <property type="match status" value="1"/>
</dbReference>
<evidence type="ECO:0000313" key="13">
    <source>
        <dbReference type="EMBL" id="SBO90644.1"/>
    </source>
</evidence>
<name>A0A1M4DVP8_9ACTN</name>
<dbReference type="EMBL" id="LT559118">
    <property type="protein sequence ID" value="SBO90644.1"/>
    <property type="molecule type" value="Genomic_DNA"/>
</dbReference>
<evidence type="ECO:0000256" key="4">
    <source>
        <dbReference type="ARBA" id="ARBA00022741"/>
    </source>
</evidence>
<dbReference type="SUPFAM" id="SSF52402">
    <property type="entry name" value="Adenine nucleotide alpha hydrolases-like"/>
    <property type="match status" value="1"/>
</dbReference>
<dbReference type="CDD" id="cd01991">
    <property type="entry name" value="Asn_synthase_B_C"/>
    <property type="match status" value="1"/>
</dbReference>
<evidence type="ECO:0000256" key="9">
    <source>
        <dbReference type="PIRSR" id="PIRSR001589-1"/>
    </source>
</evidence>
<feature type="site" description="Important for beta-aspartyl-AMP intermediate formation" evidence="11">
    <location>
        <position position="362"/>
    </location>
</feature>
<keyword evidence="9" id="KW-0028">Amino-acid biosynthesis</keyword>
<evidence type="ECO:0000256" key="8">
    <source>
        <dbReference type="ARBA" id="ARBA00048741"/>
    </source>
</evidence>
<evidence type="ECO:0000256" key="1">
    <source>
        <dbReference type="ARBA" id="ARBA00005187"/>
    </source>
</evidence>
<dbReference type="Pfam" id="PF13537">
    <property type="entry name" value="GATase_7"/>
    <property type="match status" value="1"/>
</dbReference>
<evidence type="ECO:0000256" key="7">
    <source>
        <dbReference type="ARBA" id="ARBA00022962"/>
    </source>
</evidence>
<comment type="catalytic activity">
    <reaction evidence="8">
        <text>L-aspartate + L-glutamine + ATP + H2O = L-asparagine + L-glutamate + AMP + diphosphate + H(+)</text>
        <dbReference type="Rhea" id="RHEA:12228"/>
        <dbReference type="ChEBI" id="CHEBI:15377"/>
        <dbReference type="ChEBI" id="CHEBI:15378"/>
        <dbReference type="ChEBI" id="CHEBI:29985"/>
        <dbReference type="ChEBI" id="CHEBI:29991"/>
        <dbReference type="ChEBI" id="CHEBI:30616"/>
        <dbReference type="ChEBI" id="CHEBI:33019"/>
        <dbReference type="ChEBI" id="CHEBI:58048"/>
        <dbReference type="ChEBI" id="CHEBI:58359"/>
        <dbReference type="ChEBI" id="CHEBI:456215"/>
        <dbReference type="EC" id="6.3.5.4"/>
    </reaction>
</comment>
<dbReference type="InterPro" id="IPR051786">
    <property type="entry name" value="ASN_synthetase/amidase"/>
</dbReference>
<accession>A0A1M4DVP8</accession>
<keyword evidence="13" id="KW-0436">Ligase</keyword>
<dbReference type="GO" id="GO:0005829">
    <property type="term" value="C:cytosol"/>
    <property type="evidence" value="ECO:0007669"/>
    <property type="project" value="TreeGrafter"/>
</dbReference>
<dbReference type="EC" id="6.3.5.4" evidence="3"/>
<dbReference type="CDD" id="cd00712">
    <property type="entry name" value="AsnB"/>
    <property type="match status" value="1"/>
</dbReference>
<gene>
    <name evidence="13" type="ORF">BN4615_P158</name>
</gene>
<keyword evidence="7 9" id="KW-0315">Glutamine amidotransferase</keyword>
<dbReference type="InterPro" id="IPR029055">
    <property type="entry name" value="Ntn_hydrolases_N"/>
</dbReference>
<proteinExistence type="inferred from homology"/>
<dbReference type="InterPro" id="IPR001962">
    <property type="entry name" value="Asn_synthase"/>
</dbReference>
<dbReference type="PROSITE" id="PS51278">
    <property type="entry name" value="GATASE_TYPE_2"/>
    <property type="match status" value="1"/>
</dbReference>
<dbReference type="AlphaFoldDB" id="A0A1M4DVP8"/>
<dbReference type="PIRSF" id="PIRSF001589">
    <property type="entry name" value="Asn_synthetase_glu-h"/>
    <property type="match status" value="1"/>
</dbReference>
<dbReference type="GO" id="GO:0004066">
    <property type="term" value="F:asparagine synthase (glutamine-hydrolyzing) activity"/>
    <property type="evidence" value="ECO:0007669"/>
    <property type="project" value="UniProtKB-EC"/>
</dbReference>
<dbReference type="InterPro" id="IPR014729">
    <property type="entry name" value="Rossmann-like_a/b/a_fold"/>
</dbReference>
<dbReference type="RefSeq" id="WP_225270079.1">
    <property type="nucleotide sequence ID" value="NZ_CP084058.1"/>
</dbReference>
<dbReference type="PANTHER" id="PTHR43284">
    <property type="entry name" value="ASPARAGINE SYNTHETASE (GLUTAMINE-HYDROLYZING)"/>
    <property type="match status" value="1"/>
</dbReference>
<feature type="domain" description="Glutamine amidotransferase type-2" evidence="12">
    <location>
        <begin position="2"/>
        <end position="212"/>
    </location>
</feature>
<feature type="binding site" evidence="10">
    <location>
        <position position="286"/>
    </location>
    <ligand>
        <name>ATP</name>
        <dbReference type="ChEBI" id="CHEBI:30616"/>
    </ligand>
</feature>